<dbReference type="InterPro" id="IPR008979">
    <property type="entry name" value="Galactose-bd-like_sf"/>
</dbReference>
<reference evidence="11 12" key="1">
    <citation type="journal article" name="Sci. Rep.">
        <title>Genome-scale phylogenetic analyses confirm Olpidium as the closest living zoosporic fungus to the non-flagellated, terrestrial fungi.</title>
        <authorList>
            <person name="Chang Y."/>
            <person name="Rochon D."/>
            <person name="Sekimoto S."/>
            <person name="Wang Y."/>
            <person name="Chovatia M."/>
            <person name="Sandor L."/>
            <person name="Salamov A."/>
            <person name="Grigoriev I.V."/>
            <person name="Stajich J.E."/>
            <person name="Spatafora J.W."/>
        </authorList>
    </citation>
    <scope>NUCLEOTIDE SEQUENCE [LARGE SCALE GENOMIC DNA]</scope>
    <source>
        <strain evidence="11">S191</strain>
    </source>
</reference>
<sequence length="609" mass="64238">ARPNDVCGVGVAYGARIAGERLISDWPTDSDEAAAFTWYMDKNDIYSSSWGPGDDGTAVEGPGLLTQRALAEGTARGRGGRGSIYVFAAGNGRAVEDNCNFDGYANSPYTISIGAITKEGVQAYYSEECSAILAVTFSSGQGHFISTTDVGNTCTKEHSGTSAAAPLAAGVVALMLQVRPELTWRDVQHLIVEKAVVTDISDASWETNGSGRRVSHRYGFGMMDAAALVEGARRHALVPRPQLVHHAEKKACNAEIPLADDELLRVRHAVDAAAVESLTYLESVQVAVWIAHPFRGRLRIELESPSGTRSVLATERATDNSTEGYSGWKFTTVLHWGEDPVGDWFLSVVDGGGGGPPRGPAGGRPKPGVLQAWKLTFFGTCSARDAETLANGSSTCGSRKAAGEASPGAAASGRILAYVLAASLVPFAAVLLCVGRRWSTLFRRRPRGIALGGRAGSEDIGLVDRALGFRDPRAKGFRPVRGSEWSLQIPKRTASLEEVVTPLEPDREEIYRTPRTPASLAPPAPAAAAAAAGPAAGRPQPLSQPRPPPAAAVANAAHAAVASGGRHSFENPMIRSRSMTELRLLADGPESPARGPTVRKSGSTFFPLD</sequence>
<dbReference type="InterPro" id="IPR000209">
    <property type="entry name" value="Peptidase_S8/S53_dom"/>
</dbReference>
<dbReference type="PROSITE" id="PS51892">
    <property type="entry name" value="SUBTILASE"/>
    <property type="match status" value="1"/>
</dbReference>
<dbReference type="CDD" id="cd04059">
    <property type="entry name" value="Peptidases_S8_Protein_convertases_Kexins_Furin-like"/>
    <property type="match status" value="1"/>
</dbReference>
<comment type="caution">
    <text evidence="7">Lacks conserved residue(s) required for the propagation of feature annotation.</text>
</comment>
<dbReference type="Gene3D" id="3.40.50.200">
    <property type="entry name" value="Peptidase S8/S53 domain"/>
    <property type="match status" value="1"/>
</dbReference>
<dbReference type="PANTHER" id="PTHR42884:SF14">
    <property type="entry name" value="NEUROENDOCRINE CONVERTASE 1"/>
    <property type="match status" value="1"/>
</dbReference>
<feature type="transmembrane region" description="Helical" evidence="9">
    <location>
        <begin position="415"/>
        <end position="435"/>
    </location>
</feature>
<evidence type="ECO:0000256" key="6">
    <source>
        <dbReference type="ARBA" id="ARBA00022837"/>
    </source>
</evidence>
<protein>
    <submittedName>
        <fullName evidence="11">Peptidase S8/S53 domain-containing protein</fullName>
    </submittedName>
</protein>
<feature type="compositionally biased region" description="Polar residues" evidence="8">
    <location>
        <begin position="600"/>
        <end position="609"/>
    </location>
</feature>
<dbReference type="GO" id="GO:0016485">
    <property type="term" value="P:protein processing"/>
    <property type="evidence" value="ECO:0007669"/>
    <property type="project" value="TreeGrafter"/>
</dbReference>
<dbReference type="InterPro" id="IPR036852">
    <property type="entry name" value="Peptidase_S8/S53_dom_sf"/>
</dbReference>
<evidence type="ECO:0000313" key="12">
    <source>
        <dbReference type="Proteomes" id="UP000673691"/>
    </source>
</evidence>
<proteinExistence type="inferred from homology"/>
<feature type="domain" description="P/Homo B" evidence="10">
    <location>
        <begin position="237"/>
        <end position="383"/>
    </location>
</feature>
<dbReference type="OrthoDB" id="300641at2759"/>
<name>A0A8H8DKX7_9FUNG</name>
<accession>A0A8H8DKX7</accession>
<keyword evidence="9" id="KW-0472">Membrane</keyword>
<gene>
    <name evidence="11" type="ORF">BJ554DRAFT_5547</name>
</gene>
<dbReference type="PANTHER" id="PTHR42884">
    <property type="entry name" value="PROPROTEIN CONVERTASE SUBTILISIN/KEXIN-RELATED"/>
    <property type="match status" value="1"/>
</dbReference>
<dbReference type="PROSITE" id="PS00138">
    <property type="entry name" value="SUBTILASE_SER"/>
    <property type="match status" value="1"/>
</dbReference>
<keyword evidence="2" id="KW-0645">Protease</keyword>
<dbReference type="Gene3D" id="2.60.120.260">
    <property type="entry name" value="Galactose-binding domain-like"/>
    <property type="match status" value="1"/>
</dbReference>
<keyword evidence="6" id="KW-0106">Calcium</keyword>
<dbReference type="GO" id="GO:0004252">
    <property type="term" value="F:serine-type endopeptidase activity"/>
    <property type="evidence" value="ECO:0007669"/>
    <property type="project" value="InterPro"/>
</dbReference>
<dbReference type="InterPro" id="IPR034182">
    <property type="entry name" value="Kexin/furin"/>
</dbReference>
<evidence type="ECO:0000256" key="2">
    <source>
        <dbReference type="ARBA" id="ARBA00022670"/>
    </source>
</evidence>
<evidence type="ECO:0000256" key="3">
    <source>
        <dbReference type="ARBA" id="ARBA00022729"/>
    </source>
</evidence>
<keyword evidence="9" id="KW-0812">Transmembrane</keyword>
<dbReference type="PROSITE" id="PS51829">
    <property type="entry name" value="P_HOMO_B"/>
    <property type="match status" value="1"/>
</dbReference>
<evidence type="ECO:0000256" key="8">
    <source>
        <dbReference type="SAM" id="MobiDB-lite"/>
    </source>
</evidence>
<keyword evidence="9" id="KW-1133">Transmembrane helix</keyword>
<dbReference type="Pfam" id="PF00082">
    <property type="entry name" value="Peptidase_S8"/>
    <property type="match status" value="1"/>
</dbReference>
<keyword evidence="12" id="KW-1185">Reference proteome</keyword>
<dbReference type="GO" id="GO:0005802">
    <property type="term" value="C:trans-Golgi network"/>
    <property type="evidence" value="ECO:0007669"/>
    <property type="project" value="TreeGrafter"/>
</dbReference>
<feature type="compositionally biased region" description="Low complexity" evidence="8">
    <location>
        <begin position="526"/>
        <end position="541"/>
    </location>
</feature>
<dbReference type="AlphaFoldDB" id="A0A8H8DKX7"/>
<dbReference type="Pfam" id="PF01483">
    <property type="entry name" value="P_proprotein"/>
    <property type="match status" value="1"/>
</dbReference>
<dbReference type="EMBL" id="JAEFCI010002550">
    <property type="protein sequence ID" value="KAG5462156.1"/>
    <property type="molecule type" value="Genomic_DNA"/>
</dbReference>
<evidence type="ECO:0000256" key="9">
    <source>
        <dbReference type="SAM" id="Phobius"/>
    </source>
</evidence>
<dbReference type="SUPFAM" id="SSF49785">
    <property type="entry name" value="Galactose-binding domain-like"/>
    <property type="match status" value="1"/>
</dbReference>
<feature type="region of interest" description="Disordered" evidence="8">
    <location>
        <begin position="507"/>
        <end position="551"/>
    </location>
</feature>
<evidence type="ECO:0000259" key="10">
    <source>
        <dbReference type="PROSITE" id="PS51829"/>
    </source>
</evidence>
<comment type="similarity">
    <text evidence="1">Belongs to the peptidase S8 family. Furin subfamily.</text>
</comment>
<organism evidence="11 12">
    <name type="scientific">Olpidium bornovanus</name>
    <dbReference type="NCBI Taxonomy" id="278681"/>
    <lineage>
        <taxon>Eukaryota</taxon>
        <taxon>Fungi</taxon>
        <taxon>Fungi incertae sedis</taxon>
        <taxon>Olpidiomycota</taxon>
        <taxon>Olpidiomycotina</taxon>
        <taxon>Olpidiomycetes</taxon>
        <taxon>Olpidiales</taxon>
        <taxon>Olpidiaceae</taxon>
        <taxon>Olpidium</taxon>
    </lineage>
</organism>
<dbReference type="Proteomes" id="UP000673691">
    <property type="component" value="Unassembled WGS sequence"/>
</dbReference>
<keyword evidence="5" id="KW-0720">Serine protease</keyword>
<evidence type="ECO:0000256" key="4">
    <source>
        <dbReference type="ARBA" id="ARBA00022801"/>
    </source>
</evidence>
<keyword evidence="3" id="KW-0732">Signal</keyword>
<dbReference type="InterPro" id="IPR023828">
    <property type="entry name" value="Peptidase_S8_Ser-AS"/>
</dbReference>
<comment type="caution">
    <text evidence="11">The sequence shown here is derived from an EMBL/GenBank/DDBJ whole genome shotgun (WGS) entry which is preliminary data.</text>
</comment>
<feature type="non-terminal residue" evidence="11">
    <location>
        <position position="1"/>
    </location>
</feature>
<dbReference type="SUPFAM" id="SSF52743">
    <property type="entry name" value="Subtilisin-like"/>
    <property type="match status" value="1"/>
</dbReference>
<evidence type="ECO:0000256" key="5">
    <source>
        <dbReference type="ARBA" id="ARBA00022825"/>
    </source>
</evidence>
<feature type="region of interest" description="Disordered" evidence="8">
    <location>
        <begin position="587"/>
        <end position="609"/>
    </location>
</feature>
<evidence type="ECO:0000313" key="11">
    <source>
        <dbReference type="EMBL" id="KAG5462156.1"/>
    </source>
</evidence>
<evidence type="ECO:0000256" key="7">
    <source>
        <dbReference type="PROSITE-ProRule" id="PRU01240"/>
    </source>
</evidence>
<dbReference type="GO" id="GO:0000139">
    <property type="term" value="C:Golgi membrane"/>
    <property type="evidence" value="ECO:0007669"/>
    <property type="project" value="TreeGrafter"/>
</dbReference>
<evidence type="ECO:0000256" key="1">
    <source>
        <dbReference type="ARBA" id="ARBA00005325"/>
    </source>
</evidence>
<keyword evidence="4" id="KW-0378">Hydrolase</keyword>
<dbReference type="InterPro" id="IPR002884">
    <property type="entry name" value="P_dom"/>
</dbReference>